<dbReference type="PANTHER" id="PTHR43132:SF2">
    <property type="entry name" value="ARSENICAL RESISTANCE OPERON REPRESSOR ARSR-RELATED"/>
    <property type="match status" value="1"/>
</dbReference>
<keyword evidence="1" id="KW-0472">Membrane</keyword>
<keyword evidence="1" id="KW-0812">Transmembrane</keyword>
<evidence type="ECO:0000313" key="2">
    <source>
        <dbReference type="EMBL" id="TGC11160.1"/>
    </source>
</evidence>
<dbReference type="InterPro" id="IPR036390">
    <property type="entry name" value="WH_DNA-bd_sf"/>
</dbReference>
<dbReference type="RefSeq" id="WP_135388865.1">
    <property type="nucleotide sequence ID" value="NZ_PGGK01000002.1"/>
</dbReference>
<keyword evidence="3" id="KW-1185">Reference proteome</keyword>
<gene>
    <name evidence="2" type="ORF">CUN85_03200</name>
</gene>
<protein>
    <recommendedName>
        <fullName evidence="4">Helix-turn-helix domain-containing protein</fullName>
    </recommendedName>
</protein>
<dbReference type="Pfam" id="PF12840">
    <property type="entry name" value="HTH_20"/>
    <property type="match status" value="1"/>
</dbReference>
<keyword evidence="1" id="KW-1133">Transmembrane helix</keyword>
<dbReference type="InterPro" id="IPR036388">
    <property type="entry name" value="WH-like_DNA-bd_sf"/>
</dbReference>
<evidence type="ECO:0000313" key="3">
    <source>
        <dbReference type="Proteomes" id="UP000297295"/>
    </source>
</evidence>
<accession>A0A4E0Q8G7</accession>
<dbReference type="CDD" id="cd00090">
    <property type="entry name" value="HTH_ARSR"/>
    <property type="match status" value="1"/>
</dbReference>
<reference evidence="2 3" key="1">
    <citation type="submission" date="2017-11" db="EMBL/GenBank/DDBJ databases">
        <title>Isolation and Characterization of Methanogenic Archaea from Saline Meromictic Lake at Siberia.</title>
        <authorList>
            <person name="Shen Y."/>
            <person name="Huang H.-H."/>
            <person name="Lai M.-C."/>
            <person name="Chen S.-C."/>
        </authorList>
    </citation>
    <scope>NUCLEOTIDE SEQUENCE [LARGE SCALE GENOMIC DNA]</scope>
    <source>
        <strain evidence="2 3">SY-01</strain>
    </source>
</reference>
<evidence type="ECO:0008006" key="4">
    <source>
        <dbReference type="Google" id="ProtNLM"/>
    </source>
</evidence>
<dbReference type="PANTHER" id="PTHR43132">
    <property type="entry name" value="ARSENICAL RESISTANCE OPERON REPRESSOR ARSR-RELATED"/>
    <property type="match status" value="1"/>
</dbReference>
<sequence length="309" mass="33473">MQENEESTGSEKVLILPLNEGSKKITQVLSNDRAMKVLEFLADTPMSATDVADRMGMPLTTIKYNIDALVEADLIKVKQTKWSKKGREIKIYEPVQKIIVVAPGSMKGDKSSILSMLKKYLVMAGGAIFAATGLEALTNHLNIGPDTAPMASSFQSSEQRDPAAPAGKETFAYDVTEEEGPEAEAFEESITEQSVDGQDHDIAESLSTDEMLIADNVDTETISSVIPNESIDSGTGILSDGLNSSIVSRTPVAGDSHMVADNVSMVPQPVSGLIPQDLLSHASVWFLLGCLFVISLLFIREIYYRNKEI</sequence>
<dbReference type="EMBL" id="PGGK01000002">
    <property type="protein sequence ID" value="TGC11160.1"/>
    <property type="molecule type" value="Genomic_DNA"/>
</dbReference>
<organism evidence="2 3">
    <name type="scientific">Methanolobus halotolerans</name>
    <dbReference type="NCBI Taxonomy" id="2052935"/>
    <lineage>
        <taxon>Archaea</taxon>
        <taxon>Methanobacteriati</taxon>
        <taxon>Methanobacteriota</taxon>
        <taxon>Stenosarchaea group</taxon>
        <taxon>Methanomicrobia</taxon>
        <taxon>Methanosarcinales</taxon>
        <taxon>Methanosarcinaceae</taxon>
        <taxon>Methanolobus</taxon>
    </lineage>
</organism>
<dbReference type="InterPro" id="IPR051011">
    <property type="entry name" value="Metal_resp_trans_reg"/>
</dbReference>
<dbReference type="InterPro" id="IPR011991">
    <property type="entry name" value="ArsR-like_HTH"/>
</dbReference>
<name>A0A4E0Q8G7_9EURY</name>
<evidence type="ECO:0000256" key="1">
    <source>
        <dbReference type="SAM" id="Phobius"/>
    </source>
</evidence>
<dbReference type="Proteomes" id="UP000297295">
    <property type="component" value="Unassembled WGS sequence"/>
</dbReference>
<comment type="caution">
    <text evidence="2">The sequence shown here is derived from an EMBL/GenBank/DDBJ whole genome shotgun (WGS) entry which is preliminary data.</text>
</comment>
<dbReference type="SUPFAM" id="SSF46785">
    <property type="entry name" value="Winged helix' DNA-binding domain"/>
    <property type="match status" value="1"/>
</dbReference>
<dbReference type="AlphaFoldDB" id="A0A4E0Q8G7"/>
<feature type="transmembrane region" description="Helical" evidence="1">
    <location>
        <begin position="278"/>
        <end position="299"/>
    </location>
</feature>
<proteinExistence type="predicted"/>
<dbReference type="OrthoDB" id="11368at2157"/>
<dbReference type="Gene3D" id="1.10.10.10">
    <property type="entry name" value="Winged helix-like DNA-binding domain superfamily/Winged helix DNA-binding domain"/>
    <property type="match status" value="1"/>
</dbReference>